<evidence type="ECO:0000313" key="3">
    <source>
        <dbReference type="Proteomes" id="UP000015102"/>
    </source>
</evidence>
<dbReference type="EnsemblMetazoa" id="MESCA012634-RA">
    <property type="protein sequence ID" value="MESCA012634-PA"/>
    <property type="gene ID" value="MESCA012634"/>
</dbReference>
<reference evidence="2" key="2">
    <citation type="submission" date="2015-06" db="UniProtKB">
        <authorList>
            <consortium name="EnsemblMetazoa"/>
        </authorList>
    </citation>
    <scope>IDENTIFICATION</scope>
</reference>
<dbReference type="GO" id="GO:0005684">
    <property type="term" value="C:U2-type spliceosomal complex"/>
    <property type="evidence" value="ECO:0007669"/>
    <property type="project" value="TreeGrafter"/>
</dbReference>
<dbReference type="OMA" id="DNYEANS"/>
<dbReference type="PANTHER" id="PTHR12111">
    <property type="entry name" value="SPLICING FACTOR YJU2"/>
    <property type="match status" value="1"/>
</dbReference>
<dbReference type="GO" id="GO:0071014">
    <property type="term" value="C:post-mRNA release spliceosomal complex"/>
    <property type="evidence" value="ECO:0007669"/>
    <property type="project" value="TreeGrafter"/>
</dbReference>
<evidence type="ECO:0000256" key="1">
    <source>
        <dbReference type="ARBA" id="ARBA00005595"/>
    </source>
</evidence>
<evidence type="ECO:0000313" key="2">
    <source>
        <dbReference type="EnsemblMetazoa" id="MESCA012634-PA"/>
    </source>
</evidence>
<protein>
    <submittedName>
        <fullName evidence="2">Uncharacterized protein</fullName>
    </submittedName>
</protein>
<dbReference type="GO" id="GO:0000398">
    <property type="term" value="P:mRNA splicing, via spliceosome"/>
    <property type="evidence" value="ECO:0007669"/>
    <property type="project" value="InterPro"/>
</dbReference>
<name>T1H796_MEGSC</name>
<dbReference type="InterPro" id="IPR007590">
    <property type="entry name" value="Saf4/Yju2"/>
</dbReference>
<sequence>WDPLQNEQIVPETKETQKKLFDDPMYKLEHQSKDVQAADDAKPAIEKLYLRNSDVWKDNYEANSLLRAQFRKTKKDLKAKEDLDKKLLMKSSLSIELLPENDQDRQMASLMTLQSRSAKEREEEKRLDLLIKPALPSSTMTSFGGLKRQKLLSSKLSVEELGIKKKTL</sequence>
<accession>T1H796</accession>
<dbReference type="Proteomes" id="UP000015102">
    <property type="component" value="Unassembled WGS sequence"/>
</dbReference>
<proteinExistence type="inferred from homology"/>
<keyword evidence="3" id="KW-1185">Reference proteome</keyword>
<dbReference type="AlphaFoldDB" id="T1H796"/>
<dbReference type="STRING" id="36166.T1H796"/>
<reference evidence="3" key="1">
    <citation type="submission" date="2013-02" db="EMBL/GenBank/DDBJ databases">
        <authorList>
            <person name="Hughes D."/>
        </authorList>
    </citation>
    <scope>NUCLEOTIDE SEQUENCE</scope>
    <source>
        <strain>Durham</strain>
        <strain evidence="3">NC isolate 2 -- Noor lab</strain>
    </source>
</reference>
<comment type="similarity">
    <text evidence="1">Belongs to the CWC16 family.</text>
</comment>
<organism evidence="2 3">
    <name type="scientific">Megaselia scalaris</name>
    <name type="common">Humpbacked fly</name>
    <name type="synonym">Phora scalaris</name>
    <dbReference type="NCBI Taxonomy" id="36166"/>
    <lineage>
        <taxon>Eukaryota</taxon>
        <taxon>Metazoa</taxon>
        <taxon>Ecdysozoa</taxon>
        <taxon>Arthropoda</taxon>
        <taxon>Hexapoda</taxon>
        <taxon>Insecta</taxon>
        <taxon>Pterygota</taxon>
        <taxon>Neoptera</taxon>
        <taxon>Endopterygota</taxon>
        <taxon>Diptera</taxon>
        <taxon>Brachycera</taxon>
        <taxon>Muscomorpha</taxon>
        <taxon>Platypezoidea</taxon>
        <taxon>Phoridae</taxon>
        <taxon>Megaseliini</taxon>
        <taxon>Megaselia</taxon>
    </lineage>
</organism>
<dbReference type="PANTHER" id="PTHR12111:SF2">
    <property type="entry name" value="SPLICING FACTOR YJU2B-RELATED"/>
    <property type="match status" value="1"/>
</dbReference>
<dbReference type="Pfam" id="PF04502">
    <property type="entry name" value="Saf4_Yju2"/>
    <property type="match status" value="1"/>
</dbReference>